<protein>
    <submittedName>
        <fullName evidence="2">Uncharacterized protein</fullName>
    </submittedName>
</protein>
<feature type="compositionally biased region" description="Basic and acidic residues" evidence="1">
    <location>
        <begin position="15"/>
        <end position="27"/>
    </location>
</feature>
<keyword evidence="3" id="KW-1185">Reference proteome</keyword>
<evidence type="ECO:0000313" key="2">
    <source>
        <dbReference type="EMBL" id="GFY21921.1"/>
    </source>
</evidence>
<gene>
    <name evidence="2" type="primary">NCL1_18111</name>
    <name evidence="2" type="ORF">TNCV_3295651</name>
</gene>
<sequence>MEQSNRNTANAETLTSERERNLAKENGETQQANINYENMQDYDGQQHSEKDIVQPEDISNASTEKCSENVGYEFENYTLTRLVA</sequence>
<reference evidence="2" key="1">
    <citation type="submission" date="2020-08" db="EMBL/GenBank/DDBJ databases">
        <title>Multicomponent nature underlies the extraordinary mechanical properties of spider dragline silk.</title>
        <authorList>
            <person name="Kono N."/>
            <person name="Nakamura H."/>
            <person name="Mori M."/>
            <person name="Yoshida Y."/>
            <person name="Ohtoshi R."/>
            <person name="Malay A.D."/>
            <person name="Moran D.A.P."/>
            <person name="Tomita M."/>
            <person name="Numata K."/>
            <person name="Arakawa K."/>
        </authorList>
    </citation>
    <scope>NUCLEOTIDE SEQUENCE</scope>
</reference>
<organism evidence="2 3">
    <name type="scientific">Trichonephila clavipes</name>
    <name type="common">Golden silk orbweaver</name>
    <name type="synonym">Nephila clavipes</name>
    <dbReference type="NCBI Taxonomy" id="2585209"/>
    <lineage>
        <taxon>Eukaryota</taxon>
        <taxon>Metazoa</taxon>
        <taxon>Ecdysozoa</taxon>
        <taxon>Arthropoda</taxon>
        <taxon>Chelicerata</taxon>
        <taxon>Arachnida</taxon>
        <taxon>Araneae</taxon>
        <taxon>Araneomorphae</taxon>
        <taxon>Entelegynae</taxon>
        <taxon>Araneoidea</taxon>
        <taxon>Nephilidae</taxon>
        <taxon>Trichonephila</taxon>
    </lineage>
</organism>
<feature type="compositionally biased region" description="Polar residues" evidence="1">
    <location>
        <begin position="28"/>
        <end position="38"/>
    </location>
</feature>
<comment type="caution">
    <text evidence="2">The sequence shown here is derived from an EMBL/GenBank/DDBJ whole genome shotgun (WGS) entry which is preliminary data.</text>
</comment>
<proteinExistence type="predicted"/>
<evidence type="ECO:0000313" key="3">
    <source>
        <dbReference type="Proteomes" id="UP000887159"/>
    </source>
</evidence>
<dbReference type="EMBL" id="BMAU01021359">
    <property type="protein sequence ID" value="GFY21921.1"/>
    <property type="molecule type" value="Genomic_DNA"/>
</dbReference>
<evidence type="ECO:0000256" key="1">
    <source>
        <dbReference type="SAM" id="MobiDB-lite"/>
    </source>
</evidence>
<dbReference type="AlphaFoldDB" id="A0A8X6T766"/>
<dbReference type="Proteomes" id="UP000887159">
    <property type="component" value="Unassembled WGS sequence"/>
</dbReference>
<feature type="compositionally biased region" description="Polar residues" evidence="1">
    <location>
        <begin position="1"/>
        <end position="14"/>
    </location>
</feature>
<feature type="region of interest" description="Disordered" evidence="1">
    <location>
        <begin position="1"/>
        <end position="48"/>
    </location>
</feature>
<name>A0A8X6T766_TRICX</name>
<accession>A0A8X6T766</accession>